<protein>
    <recommendedName>
        <fullName evidence="2">Tail fiber protein</fullName>
    </recommendedName>
</protein>
<reference evidence="1" key="1">
    <citation type="submission" date="2020-04" db="EMBL/GenBank/DDBJ databases">
        <authorList>
            <person name="Chiriac C."/>
            <person name="Salcher M."/>
            <person name="Ghai R."/>
            <person name="Kavagutti S V."/>
        </authorList>
    </citation>
    <scope>NUCLEOTIDE SEQUENCE</scope>
</reference>
<organism evidence="1">
    <name type="scientific">uncultured Caudovirales phage</name>
    <dbReference type="NCBI Taxonomy" id="2100421"/>
    <lineage>
        <taxon>Viruses</taxon>
        <taxon>Duplodnaviria</taxon>
        <taxon>Heunggongvirae</taxon>
        <taxon>Uroviricota</taxon>
        <taxon>Caudoviricetes</taxon>
        <taxon>Peduoviridae</taxon>
        <taxon>Maltschvirus</taxon>
        <taxon>Maltschvirus maltsch</taxon>
    </lineage>
</organism>
<sequence>MTVSTSSNRADHTGNGSASTFSFTFRIFADSDLTVTRLNPTTGVETVLALTTDYTVSGAGSYNGGSITLVAGALTNGHTLTIVRELDILQATDLRNQGSFFAETHEDVFDRQTMIMQQLQEQIDRAAKLPVTSTEDTDALVDDLIRVADSADNIDTVVANLADITTVADDLNEAVSEINTVATSIANVDTVGTNITNVNTVAGISSNVNSVAGNATNINAVAGNSTNINSVASNSTNVNTVASNIAAISTNATNIAAIQDAASNAASAAASASTATTQAGIATTQAGVATTQASSAANFAALAAASASAGLYNAVIDKSANYTVVLADNGDLIRVNTSGGAVTITLPLISSVIDGFKIAIVKWTGDTNDLSIARSGSDTINGQPSYSIGSQYVSATFVADAETGQWFVTASGIGTTNAFVNRFSGNGSTTGFTLSGDPGSINNTGVFVGGVYQQKNTYSISGSTLTFTGAPPSGTDNVEAVWIAPLAIGVPGDATVSDAKLTSTLRASITGKSVAMAIVFGG</sequence>
<name>A0A6J5MLM5_9CAUD</name>
<gene>
    <name evidence="1" type="ORF">UFOVP456_44</name>
</gene>
<evidence type="ECO:0008006" key="2">
    <source>
        <dbReference type="Google" id="ProtNLM"/>
    </source>
</evidence>
<accession>A0A6J5MLM5</accession>
<evidence type="ECO:0000313" key="1">
    <source>
        <dbReference type="EMBL" id="CAB4144479.1"/>
    </source>
</evidence>
<proteinExistence type="predicted"/>
<dbReference type="EMBL" id="LR796436">
    <property type="protein sequence ID" value="CAB4144479.1"/>
    <property type="molecule type" value="Genomic_DNA"/>
</dbReference>